<dbReference type="InterPro" id="IPR016181">
    <property type="entry name" value="Acyl_CoA_acyltransferase"/>
</dbReference>
<keyword evidence="2 4" id="KW-0012">Acyltransferase</keyword>
<dbReference type="EMBL" id="JAYGIL010000002">
    <property type="protein sequence ID" value="MEA5401375.1"/>
    <property type="molecule type" value="Genomic_DNA"/>
</dbReference>
<dbReference type="PANTHER" id="PTHR10908:SF0">
    <property type="entry name" value="SEROTONIN N-ACETYLTRANSFERASE"/>
    <property type="match status" value="1"/>
</dbReference>
<dbReference type="Gene3D" id="3.40.630.30">
    <property type="match status" value="1"/>
</dbReference>
<name>A0ABU5RYV3_9BACT</name>
<dbReference type="EC" id="2.3.1.-" evidence="4"/>
<dbReference type="PANTHER" id="PTHR10908">
    <property type="entry name" value="SEROTONIN N-ACETYLTRANSFERASE"/>
    <property type="match status" value="1"/>
</dbReference>
<dbReference type="GO" id="GO:0016746">
    <property type="term" value="F:acyltransferase activity"/>
    <property type="evidence" value="ECO:0007669"/>
    <property type="project" value="UniProtKB-KW"/>
</dbReference>
<sequence length="618" mass="73403">MKIITIHGIRREKRWYNDLKNLHIWSQQKIEVIPFEYGYFSLFQFLLPWKRKSVYNKFLEFYKKNVEQNEPAPSLVCHSFGTLIFFNCLNKHSSLKFDNVILCGSIVDPHLDWDSYFKNGQIKRVKNDYGIDDWVVNLSSFVIKNCGASGKNGFENIPQSLIKDKKFIQERNYFNHSDYFYTPHMEKNWVKFLLEGSVKFNFRKDILRDDIIERIYENEKENDVEVSKIVFKSRVDFFKTTGNYYGSYTMDCINKQSSILNWYRITTTADSIEDAKEMGFSAFVNNQKAQIELEDEKIWKKNFKIGLLDGIQPEETFNLNYRFTLRNTMNKRGDTDHYLTKNIKYVDIYINFKETLTAPTFIFIKNQIIIHSIKAQKKNEKDNSITYWLNHYNEQNFDGIIFYYEGIVVENHPPKVKIPIQNMKDYFIESCSEQDIKHIYAIESKIEFENGASEATLLERRKMFNQGFLVLKKGNKILGYIETTIWKYRDFESFDEIKNFPVFHNSEGDTLYVIFLAIDEYERLKGYGSALLKAVENTISQHYNINKIVLVAKDGLVKFYKNNGYKEVKELPHFLKNRNYKSVLMEKNISNNSKNKKIKFREGSQKRIIEKIVEHNKI</sequence>
<keyword evidence="5" id="KW-1185">Reference proteome</keyword>
<dbReference type="RefSeq" id="WP_323324959.1">
    <property type="nucleotide sequence ID" value="NZ_JAYGIL010000002.1"/>
</dbReference>
<dbReference type="InterPro" id="IPR051635">
    <property type="entry name" value="SNAT-like"/>
</dbReference>
<comment type="caution">
    <text evidence="4">The sequence shown here is derived from an EMBL/GenBank/DDBJ whole genome shotgun (WGS) entry which is preliminary data.</text>
</comment>
<dbReference type="CDD" id="cd04301">
    <property type="entry name" value="NAT_SF"/>
    <property type="match status" value="1"/>
</dbReference>
<protein>
    <submittedName>
        <fullName evidence="4">N-acetyltransferase</fullName>
        <ecNumber evidence="4">2.3.1.-</ecNumber>
    </submittedName>
</protein>
<evidence type="ECO:0000256" key="1">
    <source>
        <dbReference type="ARBA" id="ARBA00022679"/>
    </source>
</evidence>
<organism evidence="4 5">
    <name type="scientific">Arcicella gelida</name>
    <dbReference type="NCBI Taxonomy" id="2984195"/>
    <lineage>
        <taxon>Bacteria</taxon>
        <taxon>Pseudomonadati</taxon>
        <taxon>Bacteroidota</taxon>
        <taxon>Cytophagia</taxon>
        <taxon>Cytophagales</taxon>
        <taxon>Flectobacillaceae</taxon>
        <taxon>Arcicella</taxon>
    </lineage>
</organism>
<reference evidence="4 5" key="1">
    <citation type="submission" date="2023-12" db="EMBL/GenBank/DDBJ databases">
        <title>Novel species of the genus Arcicella isolated from rivers.</title>
        <authorList>
            <person name="Lu H."/>
        </authorList>
    </citation>
    <scope>NUCLEOTIDE SEQUENCE [LARGE SCALE GENOMIC DNA]</scope>
    <source>
        <strain evidence="4 5">DC2W</strain>
    </source>
</reference>
<dbReference type="InterPro" id="IPR000182">
    <property type="entry name" value="GNAT_dom"/>
</dbReference>
<feature type="domain" description="N-acetyltransferase" evidence="3">
    <location>
        <begin position="426"/>
        <end position="590"/>
    </location>
</feature>
<accession>A0ABU5RYV3</accession>
<dbReference type="InterPro" id="IPR029058">
    <property type="entry name" value="AB_hydrolase_fold"/>
</dbReference>
<evidence type="ECO:0000313" key="4">
    <source>
        <dbReference type="EMBL" id="MEA5401375.1"/>
    </source>
</evidence>
<evidence type="ECO:0000259" key="3">
    <source>
        <dbReference type="PROSITE" id="PS51186"/>
    </source>
</evidence>
<gene>
    <name evidence="4" type="ORF">VB776_00520</name>
</gene>
<dbReference type="SUPFAM" id="SSF55729">
    <property type="entry name" value="Acyl-CoA N-acyltransferases (Nat)"/>
    <property type="match status" value="1"/>
</dbReference>
<keyword evidence="1 4" id="KW-0808">Transferase</keyword>
<proteinExistence type="predicted"/>
<dbReference type="Pfam" id="PF00583">
    <property type="entry name" value="Acetyltransf_1"/>
    <property type="match status" value="1"/>
</dbReference>
<dbReference type="PROSITE" id="PS51186">
    <property type="entry name" value="GNAT"/>
    <property type="match status" value="1"/>
</dbReference>
<evidence type="ECO:0000313" key="5">
    <source>
        <dbReference type="Proteomes" id="UP001303899"/>
    </source>
</evidence>
<evidence type="ECO:0000256" key="2">
    <source>
        <dbReference type="ARBA" id="ARBA00023315"/>
    </source>
</evidence>
<dbReference type="Proteomes" id="UP001303899">
    <property type="component" value="Unassembled WGS sequence"/>
</dbReference>
<dbReference type="Gene3D" id="3.40.50.1820">
    <property type="entry name" value="alpha/beta hydrolase"/>
    <property type="match status" value="1"/>
</dbReference>